<evidence type="ECO:0000313" key="2">
    <source>
        <dbReference type="EMBL" id="SVD96355.1"/>
    </source>
</evidence>
<proteinExistence type="predicted"/>
<dbReference type="GO" id="GO:0019867">
    <property type="term" value="C:outer membrane"/>
    <property type="evidence" value="ECO:0007669"/>
    <property type="project" value="InterPro"/>
</dbReference>
<dbReference type="AlphaFoldDB" id="A0A382ZMR4"/>
<dbReference type="Pfam" id="PF07244">
    <property type="entry name" value="POTRA"/>
    <property type="match status" value="1"/>
</dbReference>
<dbReference type="EMBL" id="UINC01184908">
    <property type="protein sequence ID" value="SVD96355.1"/>
    <property type="molecule type" value="Genomic_DNA"/>
</dbReference>
<evidence type="ECO:0000259" key="1">
    <source>
        <dbReference type="Pfam" id="PF07244"/>
    </source>
</evidence>
<dbReference type="InterPro" id="IPR010827">
    <property type="entry name" value="BamA/TamA_POTRA"/>
</dbReference>
<dbReference type="Gene3D" id="3.10.20.310">
    <property type="entry name" value="membrane protein fhac"/>
    <property type="match status" value="1"/>
</dbReference>
<feature type="domain" description="POTRA" evidence="1">
    <location>
        <begin position="24"/>
        <end position="87"/>
    </location>
</feature>
<organism evidence="2">
    <name type="scientific">marine metagenome</name>
    <dbReference type="NCBI Taxonomy" id="408172"/>
    <lineage>
        <taxon>unclassified sequences</taxon>
        <taxon>metagenomes</taxon>
        <taxon>ecological metagenomes</taxon>
    </lineage>
</organism>
<name>A0A382ZMR4_9ZZZZ</name>
<gene>
    <name evidence="2" type="ORF">METZ01_LOCUS449209</name>
</gene>
<accession>A0A382ZMR4</accession>
<feature type="non-terminal residue" evidence="2">
    <location>
        <position position="113"/>
    </location>
</feature>
<reference evidence="2" key="1">
    <citation type="submission" date="2018-05" db="EMBL/GenBank/DDBJ databases">
        <authorList>
            <person name="Lanie J.A."/>
            <person name="Ng W.-L."/>
            <person name="Kazmierczak K.M."/>
            <person name="Andrzejewski T.M."/>
            <person name="Davidsen T.M."/>
            <person name="Wayne K.J."/>
            <person name="Tettelin H."/>
            <person name="Glass J.I."/>
            <person name="Rusch D."/>
            <person name="Podicherti R."/>
            <person name="Tsui H.-C.T."/>
            <person name="Winkler M.E."/>
        </authorList>
    </citation>
    <scope>NUCLEOTIDE SEQUENCE</scope>
</reference>
<sequence length="113" mass="12673">MQTKAQVAIHKDLSAIEYSNPHEYTIGGITISGTKYLDHSTLINISGLEVGEKIIVPGEQISASIKKLWKQGLFSDIKISATKIQGNSIFFNFYMEEHPRLSKFKFLGKLKKS</sequence>
<protein>
    <recommendedName>
        <fullName evidence="1">POTRA domain-containing protein</fullName>
    </recommendedName>
</protein>